<dbReference type="GO" id="GO:0006457">
    <property type="term" value="P:protein folding"/>
    <property type="evidence" value="ECO:0007669"/>
    <property type="project" value="InterPro"/>
</dbReference>
<dbReference type="PIRSF" id="PIRSF036402">
    <property type="entry name" value="Ureas_acces_UreE"/>
    <property type="match status" value="1"/>
</dbReference>
<dbReference type="GO" id="GO:0005737">
    <property type="term" value="C:cytoplasm"/>
    <property type="evidence" value="ECO:0007669"/>
    <property type="project" value="UniProtKB-SubCell"/>
</dbReference>
<evidence type="ECO:0000256" key="4">
    <source>
        <dbReference type="ARBA" id="ARBA00023186"/>
    </source>
</evidence>
<reference evidence="7 8" key="1">
    <citation type="submission" date="2016-12" db="EMBL/GenBank/DDBJ databases">
        <title>Comparative genomics of Bartonella apis.</title>
        <authorList>
            <person name="Engel P."/>
        </authorList>
    </citation>
    <scope>NUCLEOTIDE SEQUENCE [LARGE SCALE GENOMIC DNA]</scope>
    <source>
        <strain evidence="7 8">PEB0149</strain>
    </source>
</reference>
<proteinExistence type="inferred from homology"/>
<dbReference type="Pfam" id="PF02814">
    <property type="entry name" value="UreE_N"/>
    <property type="match status" value="1"/>
</dbReference>
<accession>A0A1R0FAZ4</accession>
<gene>
    <name evidence="5" type="primary">ureE</name>
    <name evidence="7" type="ORF">PEB0149_015420</name>
</gene>
<keyword evidence="4 5" id="KW-0143">Chaperone</keyword>
<evidence type="ECO:0000256" key="5">
    <source>
        <dbReference type="HAMAP-Rule" id="MF_00822"/>
    </source>
</evidence>
<evidence type="ECO:0000256" key="3">
    <source>
        <dbReference type="ARBA" id="ARBA00022596"/>
    </source>
</evidence>
<dbReference type="Gene3D" id="2.60.260.20">
    <property type="entry name" value="Urease metallochaperone UreE, N-terminal domain"/>
    <property type="match status" value="1"/>
</dbReference>
<dbReference type="SMART" id="SM00988">
    <property type="entry name" value="UreE_N"/>
    <property type="match status" value="1"/>
</dbReference>
<evidence type="ECO:0000313" key="8">
    <source>
        <dbReference type="Proteomes" id="UP000187344"/>
    </source>
</evidence>
<dbReference type="GO" id="GO:0019627">
    <property type="term" value="P:urea metabolic process"/>
    <property type="evidence" value="ECO:0007669"/>
    <property type="project" value="InterPro"/>
</dbReference>
<dbReference type="Pfam" id="PF05194">
    <property type="entry name" value="UreE_C"/>
    <property type="match status" value="1"/>
</dbReference>
<dbReference type="InterPro" id="IPR012406">
    <property type="entry name" value="UreE"/>
</dbReference>
<dbReference type="SUPFAM" id="SSF69737">
    <property type="entry name" value="Urease metallochaperone UreE, C-terminal domain"/>
    <property type="match status" value="1"/>
</dbReference>
<dbReference type="AlphaFoldDB" id="A0A1R0FAZ4"/>
<comment type="function">
    <text evidence="5">Involved in urease metallocenter assembly. Binds nickel. Probably functions as a nickel donor during metallocenter assembly.</text>
</comment>
<name>A0A1R0FAZ4_9HYPH</name>
<dbReference type="CDD" id="cd00571">
    <property type="entry name" value="UreE"/>
    <property type="match status" value="1"/>
</dbReference>
<dbReference type="Proteomes" id="UP000187344">
    <property type="component" value="Unassembled WGS sequence"/>
</dbReference>
<dbReference type="Gene3D" id="3.30.70.790">
    <property type="entry name" value="UreE, C-terminal domain"/>
    <property type="match status" value="1"/>
</dbReference>
<dbReference type="InterPro" id="IPR004029">
    <property type="entry name" value="UreE_N"/>
</dbReference>
<sequence length="154" mass="17310">MSYKTFRSTKYIPASNAKGLPSSGALSLSHDERHIRRKLLHFVNGDMIMVDLKKPVHLLEGDVLEAENGEYFLIHAANEPLYSIKASTPLELTRLAWHLGNRHQAVEIKENTILLSRDPVIRAMLEGLGATIKEIEAPFQPLHGAYHDHAGHHH</sequence>
<comment type="caution">
    <text evidence="7">The sequence shown here is derived from an EMBL/GenBank/DDBJ whole genome shotgun (WGS) entry which is preliminary data.</text>
</comment>
<comment type="subcellular location">
    <subcellularLocation>
        <location evidence="1 5">Cytoplasm</location>
    </subcellularLocation>
</comment>
<comment type="similarity">
    <text evidence="5">Belongs to the UreE family.</text>
</comment>
<keyword evidence="8" id="KW-1185">Reference proteome</keyword>
<dbReference type="InterPro" id="IPR007864">
    <property type="entry name" value="UreE_C_dom"/>
</dbReference>
<dbReference type="EMBL" id="LXYT01000001">
    <property type="protein sequence ID" value="OLY44088.1"/>
    <property type="molecule type" value="Genomic_DNA"/>
</dbReference>
<keyword evidence="3 5" id="KW-0533">Nickel</keyword>
<evidence type="ECO:0000256" key="1">
    <source>
        <dbReference type="ARBA" id="ARBA00004496"/>
    </source>
</evidence>
<dbReference type="SUPFAM" id="SSF69287">
    <property type="entry name" value="Urease metallochaperone UreE, N-terminal domain"/>
    <property type="match status" value="1"/>
</dbReference>
<protein>
    <recommendedName>
        <fullName evidence="5">Urease accessory protein UreE</fullName>
    </recommendedName>
</protein>
<organism evidence="7 8">
    <name type="scientific">Bartonella apis</name>
    <dbReference type="NCBI Taxonomy" id="1686310"/>
    <lineage>
        <taxon>Bacteria</taxon>
        <taxon>Pseudomonadati</taxon>
        <taxon>Pseudomonadota</taxon>
        <taxon>Alphaproteobacteria</taxon>
        <taxon>Hyphomicrobiales</taxon>
        <taxon>Bartonellaceae</taxon>
        <taxon>Bartonella</taxon>
    </lineage>
</organism>
<evidence type="ECO:0000259" key="6">
    <source>
        <dbReference type="SMART" id="SM00988"/>
    </source>
</evidence>
<keyword evidence="2 5" id="KW-0963">Cytoplasm</keyword>
<dbReference type="InterPro" id="IPR036118">
    <property type="entry name" value="UreE_N_sf"/>
</dbReference>
<dbReference type="RefSeq" id="WP_075869259.1">
    <property type="nucleotide sequence ID" value="NZ_CALYQA010000007.1"/>
</dbReference>
<dbReference type="OrthoDB" id="9802215at2"/>
<dbReference type="GO" id="GO:0016151">
    <property type="term" value="F:nickel cation binding"/>
    <property type="evidence" value="ECO:0007669"/>
    <property type="project" value="UniProtKB-UniRule"/>
</dbReference>
<feature type="domain" description="UreE urease accessory N-terminal" evidence="6">
    <location>
        <begin position="7"/>
        <end position="72"/>
    </location>
</feature>
<dbReference type="GO" id="GO:0051082">
    <property type="term" value="F:unfolded protein binding"/>
    <property type="evidence" value="ECO:0007669"/>
    <property type="project" value="UniProtKB-UniRule"/>
</dbReference>
<evidence type="ECO:0000313" key="7">
    <source>
        <dbReference type="EMBL" id="OLY44088.1"/>
    </source>
</evidence>
<dbReference type="HAMAP" id="MF_00822">
    <property type="entry name" value="UreE"/>
    <property type="match status" value="1"/>
</dbReference>
<dbReference type="GO" id="GO:0065003">
    <property type="term" value="P:protein-containing complex assembly"/>
    <property type="evidence" value="ECO:0007669"/>
    <property type="project" value="InterPro"/>
</dbReference>
<evidence type="ECO:0000256" key="2">
    <source>
        <dbReference type="ARBA" id="ARBA00022490"/>
    </source>
</evidence>